<dbReference type="CDD" id="cd00090">
    <property type="entry name" value="HTH_ARSR"/>
    <property type="match status" value="1"/>
</dbReference>
<evidence type="ECO:0000259" key="4">
    <source>
        <dbReference type="SMART" id="SM00418"/>
    </source>
</evidence>
<evidence type="ECO:0000256" key="1">
    <source>
        <dbReference type="ARBA" id="ARBA00023015"/>
    </source>
</evidence>
<dbReference type="InterPro" id="IPR011991">
    <property type="entry name" value="ArsR-like_HTH"/>
</dbReference>
<comment type="caution">
    <text evidence="5">The sequence shown here is derived from an EMBL/GenBank/DDBJ whole genome shotgun (WGS) entry which is preliminary data.</text>
</comment>
<feature type="domain" description="HTH arsR-type" evidence="4">
    <location>
        <begin position="2"/>
        <end position="88"/>
    </location>
</feature>
<accession>A0A1E7KCD6</accession>
<evidence type="ECO:0000256" key="3">
    <source>
        <dbReference type="ARBA" id="ARBA00023163"/>
    </source>
</evidence>
<keyword evidence="1" id="KW-0805">Transcription regulation</keyword>
<sequence length="179" mass="19268">MADLRVLAHPLRLRLLSLLTGEAYSAAEAARLLDQSQANVSYHLRRLHKAGLVEAVGEVTVRGGTAKRYRHDPDSGERLGRGVPQGVDAYLALAGALGEELRRRTAQRDTGVRGEMTDAEVWLEPEVWAGVRERAREVGDELHRCALPPGTDGAVRVSATMVLFAMRAAEATPSPGPAG</sequence>
<evidence type="ECO:0000313" key="5">
    <source>
        <dbReference type="EMBL" id="OEV01569.1"/>
    </source>
</evidence>
<dbReference type="AlphaFoldDB" id="A0A1E7KCD6"/>
<dbReference type="Gene3D" id="1.10.10.10">
    <property type="entry name" value="Winged helix-like DNA-binding domain superfamily/Winged helix DNA-binding domain"/>
    <property type="match status" value="1"/>
</dbReference>
<dbReference type="GO" id="GO:0003700">
    <property type="term" value="F:DNA-binding transcription factor activity"/>
    <property type="evidence" value="ECO:0007669"/>
    <property type="project" value="InterPro"/>
</dbReference>
<dbReference type="EMBL" id="LJGV01000022">
    <property type="protein sequence ID" value="OEV01569.1"/>
    <property type="molecule type" value="Genomic_DNA"/>
</dbReference>
<evidence type="ECO:0000313" key="6">
    <source>
        <dbReference type="Proteomes" id="UP000175829"/>
    </source>
</evidence>
<gene>
    <name evidence="5" type="ORF">AN217_24930</name>
</gene>
<keyword evidence="2" id="KW-0238">DNA-binding</keyword>
<dbReference type="InterPro" id="IPR051081">
    <property type="entry name" value="HTH_MetalResp_TranReg"/>
</dbReference>
<dbReference type="InterPro" id="IPR036390">
    <property type="entry name" value="WH_DNA-bd_sf"/>
</dbReference>
<protein>
    <submittedName>
        <fullName evidence="5">Transcriptional regulator</fullName>
    </submittedName>
</protein>
<reference evidence="5 6" key="1">
    <citation type="journal article" date="2016" name="Front. Microbiol.">
        <title>Comparative Genomics Analysis of Streptomyces Species Reveals Their Adaptation to the Marine Environment and Their Diversity at the Genomic Level.</title>
        <authorList>
            <person name="Tian X."/>
            <person name="Zhang Z."/>
            <person name="Yang T."/>
            <person name="Chen M."/>
            <person name="Li J."/>
            <person name="Chen F."/>
            <person name="Yang J."/>
            <person name="Li W."/>
            <person name="Zhang B."/>
            <person name="Zhang Z."/>
            <person name="Wu J."/>
            <person name="Zhang C."/>
            <person name="Long L."/>
            <person name="Xiao J."/>
        </authorList>
    </citation>
    <scope>NUCLEOTIDE SEQUENCE [LARGE SCALE GENOMIC DNA]</scope>
    <source>
        <strain evidence="5 6">SCSIO M10379</strain>
    </source>
</reference>
<organism evidence="5 6">
    <name type="scientific">Streptomyces qinglanensis</name>
    <dbReference type="NCBI Taxonomy" id="943816"/>
    <lineage>
        <taxon>Bacteria</taxon>
        <taxon>Bacillati</taxon>
        <taxon>Actinomycetota</taxon>
        <taxon>Actinomycetes</taxon>
        <taxon>Kitasatosporales</taxon>
        <taxon>Streptomycetaceae</taxon>
        <taxon>Streptomyces</taxon>
    </lineage>
</organism>
<dbReference type="GO" id="GO:0003677">
    <property type="term" value="F:DNA binding"/>
    <property type="evidence" value="ECO:0007669"/>
    <property type="project" value="UniProtKB-KW"/>
</dbReference>
<dbReference type="InterPro" id="IPR036388">
    <property type="entry name" value="WH-like_DNA-bd_sf"/>
</dbReference>
<dbReference type="PANTHER" id="PTHR33154:SF33">
    <property type="entry name" value="TRANSCRIPTIONAL REPRESSOR SDPR"/>
    <property type="match status" value="1"/>
</dbReference>
<dbReference type="PANTHER" id="PTHR33154">
    <property type="entry name" value="TRANSCRIPTIONAL REGULATOR, ARSR FAMILY"/>
    <property type="match status" value="1"/>
</dbReference>
<name>A0A1E7KCD6_9ACTN</name>
<keyword evidence="3" id="KW-0804">Transcription</keyword>
<proteinExistence type="predicted"/>
<dbReference type="PATRIC" id="fig|943816.4.peg.4557"/>
<dbReference type="SMART" id="SM00418">
    <property type="entry name" value="HTH_ARSR"/>
    <property type="match status" value="1"/>
</dbReference>
<evidence type="ECO:0000256" key="2">
    <source>
        <dbReference type="ARBA" id="ARBA00023125"/>
    </source>
</evidence>
<dbReference type="Pfam" id="PF12840">
    <property type="entry name" value="HTH_20"/>
    <property type="match status" value="1"/>
</dbReference>
<dbReference type="InterPro" id="IPR001845">
    <property type="entry name" value="HTH_ArsR_DNA-bd_dom"/>
</dbReference>
<dbReference type="Proteomes" id="UP000175829">
    <property type="component" value="Unassembled WGS sequence"/>
</dbReference>
<dbReference type="SUPFAM" id="SSF46785">
    <property type="entry name" value="Winged helix' DNA-binding domain"/>
    <property type="match status" value="1"/>
</dbReference>
<dbReference type="PRINTS" id="PR00778">
    <property type="entry name" value="HTHARSR"/>
</dbReference>